<name>A0A5N6KT38_9ROSI</name>
<feature type="region of interest" description="Disordered" evidence="1">
    <location>
        <begin position="464"/>
        <end position="490"/>
    </location>
</feature>
<feature type="region of interest" description="Disordered" evidence="1">
    <location>
        <begin position="1"/>
        <end position="36"/>
    </location>
</feature>
<dbReference type="Pfam" id="PF25603">
    <property type="entry name" value="SPT23_MGA2_DBD"/>
    <property type="match status" value="1"/>
</dbReference>
<evidence type="ECO:0000313" key="4">
    <source>
        <dbReference type="Proteomes" id="UP000327013"/>
    </source>
</evidence>
<feature type="compositionally biased region" description="Basic and acidic residues" evidence="1">
    <location>
        <begin position="1"/>
        <end position="23"/>
    </location>
</feature>
<feature type="compositionally biased region" description="Polar residues" evidence="1">
    <location>
        <begin position="337"/>
        <end position="348"/>
    </location>
</feature>
<protein>
    <recommendedName>
        <fullName evidence="2">SPT23/MGA2-like DNA-binding domain-containing protein</fullName>
    </recommendedName>
</protein>
<comment type="caution">
    <text evidence="3">The sequence shown here is derived from an EMBL/GenBank/DDBJ whole genome shotgun (WGS) entry which is preliminary data.</text>
</comment>
<gene>
    <name evidence="3" type="ORF">FH972_022503</name>
</gene>
<dbReference type="InterPro" id="IPR057962">
    <property type="entry name" value="SPT23_MGA2_DBD"/>
</dbReference>
<feature type="region of interest" description="Disordered" evidence="1">
    <location>
        <begin position="243"/>
        <end position="444"/>
    </location>
</feature>
<dbReference type="InterPro" id="IPR013783">
    <property type="entry name" value="Ig-like_fold"/>
</dbReference>
<sequence length="490" mass="53750">MPPHRRPDTRQVARRDPDSHQVDALRPAPRHLQDPPAHTYHLKAQVSGQATPPEMRRYSRAEHNARLRERHAEGRCRRRRLQACPVRRGTEVRDWCVPGTKETPVKDHDAHLDHIFVQAPMRIACYCRHQSEKTGFQVIFTIKTHNGKVLAQAMSNSIMITDDHKQPIQHPQNAAGVGFPNASPVTNGGMFQQGYMVPQPMPTFQETMPFRTSYSTNDLVSMRRHQQGQFVQQMPQSAYYRSFQNDRSQASTASATPRNLSRPASPTDPTGQPSKKRRSGGAGKVPSGLTMTRLDTKENPSNMNTMASGAPSGGFNFQSPTASQFVPSMDNFAPSGMNGSNPYQSGPSTPHGGSMSGYGSPAPIDSTDPFGYYSAPTSQHPSRAPSPNSLSRGTAQQFPQASQAAADRLQKMSSALPAGLNLSRPPIIQRLIPPSGPRTGGEEVTVLGSGFFQGLEQQSLQNQGFDNYLRSTPQGPSVLQQQGLDQRGRQ</sequence>
<dbReference type="Gene3D" id="2.60.40.10">
    <property type="entry name" value="Immunoglobulins"/>
    <property type="match status" value="1"/>
</dbReference>
<dbReference type="InterPro" id="IPR014756">
    <property type="entry name" value="Ig_E-set"/>
</dbReference>
<keyword evidence="4" id="KW-1185">Reference proteome</keyword>
<feature type="compositionally biased region" description="Polar residues" evidence="1">
    <location>
        <begin position="315"/>
        <end position="326"/>
    </location>
</feature>
<dbReference type="EMBL" id="VIBQ01000012">
    <property type="protein sequence ID" value="KAB8342906.1"/>
    <property type="molecule type" value="Genomic_DNA"/>
</dbReference>
<evidence type="ECO:0000256" key="1">
    <source>
        <dbReference type="SAM" id="MobiDB-lite"/>
    </source>
</evidence>
<evidence type="ECO:0000313" key="3">
    <source>
        <dbReference type="EMBL" id="KAB8342906.1"/>
    </source>
</evidence>
<organism evidence="3 4">
    <name type="scientific">Carpinus fangiana</name>
    <dbReference type="NCBI Taxonomy" id="176857"/>
    <lineage>
        <taxon>Eukaryota</taxon>
        <taxon>Viridiplantae</taxon>
        <taxon>Streptophyta</taxon>
        <taxon>Embryophyta</taxon>
        <taxon>Tracheophyta</taxon>
        <taxon>Spermatophyta</taxon>
        <taxon>Magnoliopsida</taxon>
        <taxon>eudicotyledons</taxon>
        <taxon>Gunneridae</taxon>
        <taxon>Pentapetalae</taxon>
        <taxon>rosids</taxon>
        <taxon>fabids</taxon>
        <taxon>Fagales</taxon>
        <taxon>Betulaceae</taxon>
        <taxon>Carpinus</taxon>
    </lineage>
</organism>
<feature type="compositionally biased region" description="Low complexity" evidence="1">
    <location>
        <begin position="479"/>
        <end position="490"/>
    </location>
</feature>
<feature type="compositionally biased region" description="Polar residues" evidence="1">
    <location>
        <begin position="243"/>
        <end position="273"/>
    </location>
</feature>
<dbReference type="SUPFAM" id="SSF81296">
    <property type="entry name" value="E set domains"/>
    <property type="match status" value="1"/>
</dbReference>
<feature type="compositionally biased region" description="Polar residues" evidence="1">
    <location>
        <begin position="375"/>
        <end position="394"/>
    </location>
</feature>
<accession>A0A5N6KT38</accession>
<proteinExistence type="predicted"/>
<dbReference type="Proteomes" id="UP000327013">
    <property type="component" value="Unassembled WGS sequence"/>
</dbReference>
<evidence type="ECO:0000259" key="2">
    <source>
        <dbReference type="Pfam" id="PF25603"/>
    </source>
</evidence>
<feature type="compositionally biased region" description="Low complexity" evidence="1">
    <location>
        <begin position="395"/>
        <end position="406"/>
    </location>
</feature>
<feature type="domain" description="SPT23/MGA2-like DNA-binding" evidence="2">
    <location>
        <begin position="113"/>
        <end position="165"/>
    </location>
</feature>
<reference evidence="3 4" key="1">
    <citation type="submission" date="2019-06" db="EMBL/GenBank/DDBJ databases">
        <title>A chromosomal-level reference genome of Carpinus fangiana (Coryloideae, Betulaceae).</title>
        <authorList>
            <person name="Yang X."/>
            <person name="Wang Z."/>
            <person name="Zhang L."/>
            <person name="Hao G."/>
            <person name="Liu J."/>
            <person name="Yang Y."/>
        </authorList>
    </citation>
    <scope>NUCLEOTIDE SEQUENCE [LARGE SCALE GENOMIC DNA]</scope>
    <source>
        <strain evidence="3">Cfa_2016G</strain>
        <tissue evidence="3">Leaf</tissue>
    </source>
</reference>
<dbReference type="AlphaFoldDB" id="A0A5N6KT38"/>
<feature type="compositionally biased region" description="Polar residues" evidence="1">
    <location>
        <begin position="464"/>
        <end position="478"/>
    </location>
</feature>
<dbReference type="CDD" id="cd00102">
    <property type="entry name" value="IPT"/>
    <property type="match status" value="1"/>
</dbReference>
<dbReference type="OrthoDB" id="71307at2759"/>